<accession>A0AAI9TRU0</accession>
<protein>
    <submittedName>
        <fullName evidence="2">Uncharacterized protein</fullName>
    </submittedName>
</protein>
<organism evidence="2 3">
    <name type="scientific">Penicillium thymicola</name>
    <dbReference type="NCBI Taxonomy" id="293382"/>
    <lineage>
        <taxon>Eukaryota</taxon>
        <taxon>Fungi</taxon>
        <taxon>Dikarya</taxon>
        <taxon>Ascomycota</taxon>
        <taxon>Pezizomycotina</taxon>
        <taxon>Eurotiomycetes</taxon>
        <taxon>Eurotiomycetidae</taxon>
        <taxon>Eurotiales</taxon>
        <taxon>Aspergillaceae</taxon>
        <taxon>Penicillium</taxon>
    </lineage>
</organism>
<reference evidence="2" key="1">
    <citation type="submission" date="2015-06" db="EMBL/GenBank/DDBJ databases">
        <authorList>
            <person name="Nguyen H."/>
        </authorList>
    </citation>
    <scope>NUCLEOTIDE SEQUENCE</scope>
    <source>
        <strain evidence="2">DAOM 180753</strain>
    </source>
</reference>
<dbReference type="Proteomes" id="UP001227192">
    <property type="component" value="Unassembled WGS sequence"/>
</dbReference>
<keyword evidence="3" id="KW-1185">Reference proteome</keyword>
<comment type="caution">
    <text evidence="2">The sequence shown here is derived from an EMBL/GenBank/DDBJ whole genome shotgun (WGS) entry which is preliminary data.</text>
</comment>
<dbReference type="AlphaFoldDB" id="A0AAI9TRU0"/>
<evidence type="ECO:0000256" key="1">
    <source>
        <dbReference type="SAM" id="MobiDB-lite"/>
    </source>
</evidence>
<feature type="region of interest" description="Disordered" evidence="1">
    <location>
        <begin position="1"/>
        <end position="25"/>
    </location>
</feature>
<name>A0AAI9TRU0_PENTH</name>
<proteinExistence type="predicted"/>
<sequence length="373" mass="41123">MPFLAHSTAHHSEQHSTPNKPRRPLNILKPYSALSVQPRLNASYTIGGAALVLHEILDCGQATRYDDPETQPCMILLWRQSDGWQPLEVDTHQFPANPLHSREVSTEDPCFKQLDPSASVSWSADLPSVYLRALNSLESYGIIWGGGQIPLWDWGRLAECSKSHRQLALKTPTTVLPGGSHQSLEIIDDESDLEDDVGVWPESSPPPLSPSTRMSDAPVLSINIAGPTTLSVKDRSLAARLHYPVEVTISYDAAPGLVNTGTPTTFHISRFKAMGLHYKGFQLYVKKNDEWIGHEVNGEIQHHVFSSSPSPVNVGKNEDKFQSLVPGESCSFTREVSDFPKNLKPGDQFRTGLMESSLIGGIGVISMTMKIPW</sequence>
<reference evidence="2" key="2">
    <citation type="journal article" date="2016" name="Fungal Biol.">
        <title>Ochratoxin A production by Penicillium thymicola.</title>
        <authorList>
            <person name="Nguyen H.D.T."/>
            <person name="McMullin D.R."/>
            <person name="Ponomareva E."/>
            <person name="Riley R."/>
            <person name="Pomraning K.R."/>
            <person name="Baker S.E."/>
            <person name="Seifert K.A."/>
        </authorList>
    </citation>
    <scope>NUCLEOTIDE SEQUENCE</scope>
    <source>
        <strain evidence="2">DAOM 180753</strain>
    </source>
</reference>
<evidence type="ECO:0000313" key="2">
    <source>
        <dbReference type="EMBL" id="KAJ9492235.1"/>
    </source>
</evidence>
<evidence type="ECO:0000313" key="3">
    <source>
        <dbReference type="Proteomes" id="UP001227192"/>
    </source>
</evidence>
<gene>
    <name evidence="2" type="ORF">VN97_g1013</name>
</gene>
<feature type="region of interest" description="Disordered" evidence="1">
    <location>
        <begin position="195"/>
        <end position="214"/>
    </location>
</feature>
<dbReference type="EMBL" id="LACB01000015">
    <property type="protein sequence ID" value="KAJ9492235.1"/>
    <property type="molecule type" value="Genomic_DNA"/>
</dbReference>